<feature type="compositionally biased region" description="Basic and acidic residues" evidence="1">
    <location>
        <begin position="44"/>
        <end position="54"/>
    </location>
</feature>
<gene>
    <name evidence="2" type="ORF">HJG60_008110</name>
</gene>
<dbReference type="EMBL" id="JABVXQ010000001">
    <property type="protein sequence ID" value="KAF6131255.1"/>
    <property type="molecule type" value="Genomic_DNA"/>
</dbReference>
<accession>A0A834BND6</accession>
<reference evidence="2 3" key="1">
    <citation type="journal article" date="2020" name="Nature">
        <title>Six reference-quality genomes reveal evolution of bat adaptations.</title>
        <authorList>
            <person name="Jebb D."/>
            <person name="Huang Z."/>
            <person name="Pippel M."/>
            <person name="Hughes G.M."/>
            <person name="Lavrichenko K."/>
            <person name="Devanna P."/>
            <person name="Winkler S."/>
            <person name="Jermiin L.S."/>
            <person name="Skirmuntt E.C."/>
            <person name="Katzourakis A."/>
            <person name="Burkitt-Gray L."/>
            <person name="Ray D.A."/>
            <person name="Sullivan K.A.M."/>
            <person name="Roscito J.G."/>
            <person name="Kirilenko B.M."/>
            <person name="Davalos L.M."/>
            <person name="Corthals A.P."/>
            <person name="Power M.L."/>
            <person name="Jones G."/>
            <person name="Ransome R.D."/>
            <person name="Dechmann D.K.N."/>
            <person name="Locatelli A.G."/>
            <person name="Puechmaille S.J."/>
            <person name="Fedrigo O."/>
            <person name="Jarvis E.D."/>
            <person name="Hiller M."/>
            <person name="Vernes S.C."/>
            <person name="Myers E.W."/>
            <person name="Teeling E.C."/>
        </authorList>
    </citation>
    <scope>NUCLEOTIDE SEQUENCE [LARGE SCALE GENOMIC DNA]</scope>
    <source>
        <strain evidence="2">Bat1K_MPI-CBG_1</strain>
    </source>
</reference>
<organism evidence="2 3">
    <name type="scientific">Phyllostomus discolor</name>
    <name type="common">pale spear-nosed bat</name>
    <dbReference type="NCBI Taxonomy" id="89673"/>
    <lineage>
        <taxon>Eukaryota</taxon>
        <taxon>Metazoa</taxon>
        <taxon>Chordata</taxon>
        <taxon>Craniata</taxon>
        <taxon>Vertebrata</taxon>
        <taxon>Euteleostomi</taxon>
        <taxon>Mammalia</taxon>
        <taxon>Eutheria</taxon>
        <taxon>Laurasiatheria</taxon>
        <taxon>Chiroptera</taxon>
        <taxon>Yangochiroptera</taxon>
        <taxon>Phyllostomidae</taxon>
        <taxon>Phyllostominae</taxon>
        <taxon>Phyllostomus</taxon>
    </lineage>
</organism>
<evidence type="ECO:0000313" key="3">
    <source>
        <dbReference type="Proteomes" id="UP000664940"/>
    </source>
</evidence>
<feature type="region of interest" description="Disordered" evidence="1">
    <location>
        <begin position="1"/>
        <end position="83"/>
    </location>
</feature>
<name>A0A834BND6_9CHIR</name>
<feature type="compositionally biased region" description="Pro residues" evidence="1">
    <location>
        <begin position="16"/>
        <end position="25"/>
    </location>
</feature>
<dbReference type="AlphaFoldDB" id="A0A834BND6"/>
<evidence type="ECO:0000313" key="2">
    <source>
        <dbReference type="EMBL" id="KAF6131255.1"/>
    </source>
</evidence>
<proteinExistence type="predicted"/>
<protein>
    <submittedName>
        <fullName evidence="2">Uncharacterized protein</fullName>
    </submittedName>
</protein>
<feature type="compositionally biased region" description="Low complexity" evidence="1">
    <location>
        <begin position="26"/>
        <end position="38"/>
    </location>
</feature>
<evidence type="ECO:0000256" key="1">
    <source>
        <dbReference type="SAM" id="MobiDB-lite"/>
    </source>
</evidence>
<comment type="caution">
    <text evidence="2">The sequence shown here is derived from an EMBL/GenBank/DDBJ whole genome shotgun (WGS) entry which is preliminary data.</text>
</comment>
<dbReference type="Proteomes" id="UP000664940">
    <property type="component" value="Unassembled WGS sequence"/>
</dbReference>
<sequence length="169" mass="18309">MHGSKADPVAFRGNPSPAPPPPPRLRPLLSQAPAAGCPAPAPRTSDRWLGKEELLQMPQGPQCATHTPRRPRSTTRWDVSPPFWTGPWPQTRLLTLSAPPVPWTNGVVSTRHLHGRCLTELALEPAYLSAGVTPRAPRPRLPQERPTLIVPHGCGVCTPVPPGLGCRRI</sequence>